<dbReference type="OrthoDB" id="3795413at2759"/>
<proteinExistence type="predicted"/>
<protein>
    <submittedName>
        <fullName evidence="1">Uncharacterized protein</fullName>
    </submittedName>
</protein>
<sequence>MTHSQPPSLRAVAPLGRRWFLETQKAHKEVETLKNNFRKKVYVIEKATKGQTAAQKKTQGSDTAIGHKRALRETGSRLKSAEEKFEEQVTVQAKRQCLSFCEKVMELPRELRNMVYNDLITEKNATFFHGPDKKVKLVNGTSPHTHCFDADFTGSIMHGDIVQELNSRGVRFDFRHRHGLLAQAVEEYASLHGLDLTATMKGVGVTLNLGDVKGCDLAMKSLGSLLELPKNTGITVFVEASGRTQPQIARSFRRVVRSVVASLHRLKIAGHEVTVILNPSYARSAAKNGDESRFSIIHAQDFRYVFPVGESETSSKEMEDELQKVLVTDA</sequence>
<keyword evidence="2" id="KW-1185">Reference proteome</keyword>
<evidence type="ECO:0000313" key="1">
    <source>
        <dbReference type="EMBL" id="QRD07405.1"/>
    </source>
</evidence>
<organism evidence="1 2">
    <name type="scientific">Phaeosphaeria nodorum (strain SN15 / ATCC MYA-4574 / FGSC 10173)</name>
    <name type="common">Glume blotch fungus</name>
    <name type="synonym">Parastagonospora nodorum</name>
    <dbReference type="NCBI Taxonomy" id="321614"/>
    <lineage>
        <taxon>Eukaryota</taxon>
        <taxon>Fungi</taxon>
        <taxon>Dikarya</taxon>
        <taxon>Ascomycota</taxon>
        <taxon>Pezizomycotina</taxon>
        <taxon>Dothideomycetes</taxon>
        <taxon>Pleosporomycetidae</taxon>
        <taxon>Pleosporales</taxon>
        <taxon>Pleosporineae</taxon>
        <taxon>Phaeosphaeriaceae</taxon>
        <taxon>Parastagonospora</taxon>
    </lineage>
</organism>
<evidence type="ECO:0000313" key="2">
    <source>
        <dbReference type="Proteomes" id="UP000663193"/>
    </source>
</evidence>
<dbReference type="VEuPathDB" id="FungiDB:JI435_132010"/>
<dbReference type="EMBL" id="CP069044">
    <property type="protein sequence ID" value="QRD07405.1"/>
    <property type="molecule type" value="Genomic_DNA"/>
</dbReference>
<dbReference type="Proteomes" id="UP000663193">
    <property type="component" value="Chromosome 22"/>
</dbReference>
<name>A0A7U2ICS6_PHANO</name>
<dbReference type="AlphaFoldDB" id="A0A7U2ICS6"/>
<accession>A0A7U2ICS6</accession>
<gene>
    <name evidence="1" type="ORF">JI435_132010</name>
</gene>
<reference evidence="2" key="1">
    <citation type="journal article" date="2021" name="BMC Genomics">
        <title>Chromosome-level genome assembly and manually-curated proteome of model necrotroph Parastagonospora nodorum Sn15 reveals a genome-wide trove of candidate effector homologs, and redundancy of virulence-related functions within an accessory chromosome.</title>
        <authorList>
            <person name="Bertazzoni S."/>
            <person name="Jones D.A.B."/>
            <person name="Phan H.T."/>
            <person name="Tan K.-C."/>
            <person name="Hane J.K."/>
        </authorList>
    </citation>
    <scope>NUCLEOTIDE SEQUENCE [LARGE SCALE GENOMIC DNA]</scope>
    <source>
        <strain evidence="2">SN15 / ATCC MYA-4574 / FGSC 10173)</strain>
    </source>
</reference>